<organism evidence="1">
    <name type="scientific">Rhizophora mucronata</name>
    <name type="common">Asiatic mangrove</name>
    <dbReference type="NCBI Taxonomy" id="61149"/>
    <lineage>
        <taxon>Eukaryota</taxon>
        <taxon>Viridiplantae</taxon>
        <taxon>Streptophyta</taxon>
        <taxon>Embryophyta</taxon>
        <taxon>Tracheophyta</taxon>
        <taxon>Spermatophyta</taxon>
        <taxon>Magnoliopsida</taxon>
        <taxon>eudicotyledons</taxon>
        <taxon>Gunneridae</taxon>
        <taxon>Pentapetalae</taxon>
        <taxon>rosids</taxon>
        <taxon>fabids</taxon>
        <taxon>Malpighiales</taxon>
        <taxon>Rhizophoraceae</taxon>
        <taxon>Rhizophora</taxon>
    </lineage>
</organism>
<protein>
    <submittedName>
        <fullName evidence="1">Uncharacterized protein</fullName>
    </submittedName>
</protein>
<reference evidence="1" key="1">
    <citation type="submission" date="2018-02" db="EMBL/GenBank/DDBJ databases">
        <title>Rhizophora mucronata_Transcriptome.</title>
        <authorList>
            <person name="Meera S.P."/>
            <person name="Sreeshan A."/>
            <person name="Augustine A."/>
        </authorList>
    </citation>
    <scope>NUCLEOTIDE SEQUENCE</scope>
    <source>
        <tissue evidence="1">Leaf</tissue>
    </source>
</reference>
<dbReference type="EMBL" id="GGEC01091725">
    <property type="protein sequence ID" value="MBX72209.1"/>
    <property type="molecule type" value="Transcribed_RNA"/>
</dbReference>
<proteinExistence type="predicted"/>
<accession>A0A2P2QYZ5</accession>
<sequence>MSFSLYDHYSLPSWILKV</sequence>
<evidence type="ECO:0000313" key="1">
    <source>
        <dbReference type="EMBL" id="MBX72209.1"/>
    </source>
</evidence>
<name>A0A2P2QYZ5_RHIMU</name>
<dbReference type="AlphaFoldDB" id="A0A2P2QYZ5"/>